<reference evidence="2" key="2">
    <citation type="submission" date="2021-09" db="EMBL/GenBank/DDBJ databases">
        <authorList>
            <person name="Gilroy R."/>
        </authorList>
    </citation>
    <scope>NUCLEOTIDE SEQUENCE</scope>
    <source>
        <strain evidence="2">ChiGjej5B5-22894</strain>
    </source>
</reference>
<reference evidence="2" key="1">
    <citation type="journal article" date="2021" name="PeerJ">
        <title>Extensive microbial diversity within the chicken gut microbiome revealed by metagenomics and culture.</title>
        <authorList>
            <person name="Gilroy R."/>
            <person name="Ravi A."/>
            <person name="Getino M."/>
            <person name="Pursley I."/>
            <person name="Horton D.L."/>
            <person name="Alikhan N.F."/>
            <person name="Baker D."/>
            <person name="Gharbi K."/>
            <person name="Hall N."/>
            <person name="Watson M."/>
            <person name="Adriaenssens E.M."/>
            <person name="Foster-Nyarko E."/>
            <person name="Jarju S."/>
            <person name="Secka A."/>
            <person name="Antonio M."/>
            <person name="Oren A."/>
            <person name="Chaudhuri R.R."/>
            <person name="La Ragione R."/>
            <person name="Hildebrand F."/>
            <person name="Pallen M.J."/>
        </authorList>
    </citation>
    <scope>NUCLEOTIDE SEQUENCE</scope>
    <source>
        <strain evidence="2">ChiGjej5B5-22894</strain>
    </source>
</reference>
<organism evidence="2 3">
    <name type="scientific">Brachybacterium massiliense</name>
    <dbReference type="NCBI Taxonomy" id="1755098"/>
    <lineage>
        <taxon>Bacteria</taxon>
        <taxon>Bacillati</taxon>
        <taxon>Actinomycetota</taxon>
        <taxon>Actinomycetes</taxon>
        <taxon>Micrococcales</taxon>
        <taxon>Dermabacteraceae</taxon>
        <taxon>Brachybacterium</taxon>
    </lineage>
</organism>
<dbReference type="Proteomes" id="UP000742460">
    <property type="component" value="Unassembled WGS sequence"/>
</dbReference>
<dbReference type="PROSITE" id="PS51257">
    <property type="entry name" value="PROKAR_LIPOPROTEIN"/>
    <property type="match status" value="1"/>
</dbReference>
<evidence type="ECO:0000313" key="2">
    <source>
        <dbReference type="EMBL" id="HJG90593.1"/>
    </source>
</evidence>
<evidence type="ECO:0000313" key="3">
    <source>
        <dbReference type="Proteomes" id="UP000742460"/>
    </source>
</evidence>
<dbReference type="AlphaFoldDB" id="A0A921SWA6"/>
<gene>
    <name evidence="2" type="ORF">K8V81_02595</name>
</gene>
<feature type="signal peptide" evidence="1">
    <location>
        <begin position="1"/>
        <end position="27"/>
    </location>
</feature>
<keyword evidence="1" id="KW-0732">Signal</keyword>
<name>A0A921SWA6_9MICO</name>
<accession>A0A921SWA6</accession>
<feature type="chain" id="PRO_5038963258" description="Lipoprotein" evidence="1">
    <location>
        <begin position="28"/>
        <end position="140"/>
    </location>
</feature>
<proteinExistence type="predicted"/>
<comment type="caution">
    <text evidence="2">The sequence shown here is derived from an EMBL/GenBank/DDBJ whole genome shotgun (WGS) entry which is preliminary data.</text>
</comment>
<evidence type="ECO:0008006" key="4">
    <source>
        <dbReference type="Google" id="ProtNLM"/>
    </source>
</evidence>
<sequence length="140" mass="14734">MISARRLRPALALPLLALVLAACSGTAEQTAPEEAPTVGTLAITLDGETTEFTPSIVRCEGEPGALDHLELREAEGEFPLIEVVPDEFAMVKLVAEGEPERNERSTDGITAQDGAVTFADAEIGDAVVSGTVDCPTRSER</sequence>
<dbReference type="EMBL" id="DYUE01000069">
    <property type="protein sequence ID" value="HJG90593.1"/>
    <property type="molecule type" value="Genomic_DNA"/>
</dbReference>
<evidence type="ECO:0000256" key="1">
    <source>
        <dbReference type="SAM" id="SignalP"/>
    </source>
</evidence>
<protein>
    <recommendedName>
        <fullName evidence="4">Lipoprotein</fullName>
    </recommendedName>
</protein>